<feature type="chain" id="PRO_5039439452" description="IGFBP N-terminal domain-containing protein" evidence="5">
    <location>
        <begin position="23"/>
        <end position="194"/>
    </location>
</feature>
<dbReference type="OrthoDB" id="5976811at2759"/>
<evidence type="ECO:0000313" key="8">
    <source>
        <dbReference type="Proteomes" id="UP000824219"/>
    </source>
</evidence>
<sequence length="194" mass="20534">MMYLKGLMISQFLVVLVVRCSSTFVCEPCSSTGCPELKCLGGKVLGACGCCYVCAKQLGEKCGGLYGLIGICDQGLRCLLPPQEVNVTVTIIYHVGVCQGGVDITPGQYTSAVQGGVDITPGQYTSAVQGGVDITPGQYTSTVQDSSDFINVTTHPVPKLENGVSSSLRIKEVQILCLIMSLICLYCNFSNVIK</sequence>
<dbReference type="SUPFAM" id="SSF57184">
    <property type="entry name" value="Growth factor receptor domain"/>
    <property type="match status" value="1"/>
</dbReference>
<gene>
    <name evidence="7" type="ORF">KOW79_021721</name>
</gene>
<dbReference type="PANTHER" id="PTHR14186">
    <property type="entry name" value="INSULIN-LIKE GROWTH FACTOR BINDING PROTEIN-RELATED"/>
    <property type="match status" value="1"/>
</dbReference>
<dbReference type="Proteomes" id="UP000824219">
    <property type="component" value="Linkage Group LG28"/>
</dbReference>
<evidence type="ECO:0000259" key="6">
    <source>
        <dbReference type="PROSITE" id="PS51323"/>
    </source>
</evidence>
<dbReference type="GO" id="GO:0005576">
    <property type="term" value="C:extracellular region"/>
    <property type="evidence" value="ECO:0007669"/>
    <property type="project" value="UniProtKB-SubCell"/>
</dbReference>
<keyword evidence="4" id="KW-1015">Disulfide bond</keyword>
<proteinExistence type="predicted"/>
<feature type="signal peptide" evidence="5">
    <location>
        <begin position="1"/>
        <end position="22"/>
    </location>
</feature>
<dbReference type="GO" id="GO:0001558">
    <property type="term" value="P:regulation of cell growth"/>
    <property type="evidence" value="ECO:0007669"/>
    <property type="project" value="InterPro"/>
</dbReference>
<dbReference type="GO" id="GO:0009966">
    <property type="term" value="P:regulation of signal transduction"/>
    <property type="evidence" value="ECO:0007669"/>
    <property type="project" value="TreeGrafter"/>
</dbReference>
<dbReference type="InterPro" id="IPR011390">
    <property type="entry name" value="IGFBP_rP_mac25"/>
</dbReference>
<reference evidence="7 8" key="1">
    <citation type="submission" date="2021-06" db="EMBL/GenBank/DDBJ databases">
        <title>Chromosome-level genome assembly of the red-tail catfish (Hemibagrus wyckioides).</title>
        <authorList>
            <person name="Shao F."/>
        </authorList>
    </citation>
    <scope>NUCLEOTIDE SEQUENCE [LARGE SCALE GENOMIC DNA]</scope>
    <source>
        <strain evidence="7">EC202008001</strain>
        <tissue evidence="7">Blood</tissue>
    </source>
</reference>
<keyword evidence="3 5" id="KW-0732">Signal</keyword>
<evidence type="ECO:0000313" key="7">
    <source>
        <dbReference type="EMBL" id="KAG7314418.1"/>
    </source>
</evidence>
<dbReference type="InterPro" id="IPR000867">
    <property type="entry name" value="IGFBP-like"/>
</dbReference>
<organism evidence="7 8">
    <name type="scientific">Hemibagrus wyckioides</name>
    <dbReference type="NCBI Taxonomy" id="337641"/>
    <lineage>
        <taxon>Eukaryota</taxon>
        <taxon>Metazoa</taxon>
        <taxon>Chordata</taxon>
        <taxon>Craniata</taxon>
        <taxon>Vertebrata</taxon>
        <taxon>Euteleostomi</taxon>
        <taxon>Actinopterygii</taxon>
        <taxon>Neopterygii</taxon>
        <taxon>Teleostei</taxon>
        <taxon>Ostariophysi</taxon>
        <taxon>Siluriformes</taxon>
        <taxon>Bagridae</taxon>
        <taxon>Hemibagrus</taxon>
    </lineage>
</organism>
<accession>A0A9D3SC04</accession>
<evidence type="ECO:0000256" key="1">
    <source>
        <dbReference type="ARBA" id="ARBA00004613"/>
    </source>
</evidence>
<protein>
    <recommendedName>
        <fullName evidence="6">IGFBP N-terminal domain-containing protein</fullName>
    </recommendedName>
</protein>
<dbReference type="SMART" id="SM00121">
    <property type="entry name" value="IB"/>
    <property type="match status" value="1"/>
</dbReference>
<keyword evidence="8" id="KW-1185">Reference proteome</keyword>
<comment type="subcellular location">
    <subcellularLocation>
        <location evidence="1">Secreted</location>
    </subcellularLocation>
</comment>
<comment type="caution">
    <text evidence="7">The sequence shown here is derived from an EMBL/GenBank/DDBJ whole genome shotgun (WGS) entry which is preliminary data.</text>
</comment>
<dbReference type="AlphaFoldDB" id="A0A9D3SC04"/>
<evidence type="ECO:0000256" key="4">
    <source>
        <dbReference type="ARBA" id="ARBA00023157"/>
    </source>
</evidence>
<feature type="domain" description="IGFBP N-terminal" evidence="6">
    <location>
        <begin position="22"/>
        <end position="89"/>
    </location>
</feature>
<evidence type="ECO:0000256" key="5">
    <source>
        <dbReference type="SAM" id="SignalP"/>
    </source>
</evidence>
<evidence type="ECO:0000256" key="2">
    <source>
        <dbReference type="ARBA" id="ARBA00022525"/>
    </source>
</evidence>
<dbReference type="PANTHER" id="PTHR14186:SF20">
    <property type="entry name" value="CYSTEINE-RICH MOTOR NEURON 1 PROTEIN-LIKE"/>
    <property type="match status" value="1"/>
</dbReference>
<keyword evidence="2" id="KW-0964">Secreted</keyword>
<dbReference type="GO" id="GO:0005520">
    <property type="term" value="F:insulin-like growth factor binding"/>
    <property type="evidence" value="ECO:0007669"/>
    <property type="project" value="InterPro"/>
</dbReference>
<dbReference type="Pfam" id="PF00219">
    <property type="entry name" value="IGFBP"/>
    <property type="match status" value="1"/>
</dbReference>
<name>A0A9D3SC04_9TELE</name>
<dbReference type="Gene3D" id="4.10.40.20">
    <property type="match status" value="1"/>
</dbReference>
<dbReference type="EMBL" id="JAHKSW010000028">
    <property type="protein sequence ID" value="KAG7314418.1"/>
    <property type="molecule type" value="Genomic_DNA"/>
</dbReference>
<dbReference type="InterPro" id="IPR009030">
    <property type="entry name" value="Growth_fac_rcpt_cys_sf"/>
</dbReference>
<evidence type="ECO:0000256" key="3">
    <source>
        <dbReference type="ARBA" id="ARBA00022729"/>
    </source>
</evidence>
<dbReference type="PROSITE" id="PS51323">
    <property type="entry name" value="IGFBP_N_2"/>
    <property type="match status" value="1"/>
</dbReference>